<feature type="domain" description="BTB" evidence="1">
    <location>
        <begin position="1"/>
        <end position="42"/>
    </location>
</feature>
<accession>A0A6V7J3P5</accession>
<organism evidence="2">
    <name type="scientific">Bracon brevicornis</name>
    <dbReference type="NCBI Taxonomy" id="1563983"/>
    <lineage>
        <taxon>Eukaryota</taxon>
        <taxon>Metazoa</taxon>
        <taxon>Ecdysozoa</taxon>
        <taxon>Arthropoda</taxon>
        <taxon>Hexapoda</taxon>
        <taxon>Insecta</taxon>
        <taxon>Pterygota</taxon>
        <taxon>Neoptera</taxon>
        <taxon>Endopterygota</taxon>
        <taxon>Hymenoptera</taxon>
        <taxon>Apocrita</taxon>
        <taxon>Ichneumonoidea</taxon>
        <taxon>Braconidae</taxon>
        <taxon>Braconinae</taxon>
        <taxon>Bracon</taxon>
    </lineage>
</organism>
<dbReference type="InterPro" id="IPR011333">
    <property type="entry name" value="SKP1/BTB/POZ_sf"/>
</dbReference>
<dbReference type="AlphaFoldDB" id="A0A6V7J3P5"/>
<reference evidence="2" key="1">
    <citation type="submission" date="2020-07" db="EMBL/GenBank/DDBJ databases">
        <authorList>
            <person name="Ferguson B K."/>
        </authorList>
    </citation>
    <scope>NUCLEOTIDE SEQUENCE</scope>
    <source>
        <strain evidence="2">L06</strain>
    </source>
</reference>
<dbReference type="Gene3D" id="3.30.710.10">
    <property type="entry name" value="Potassium Channel Kv1.1, Chain A"/>
    <property type="match status" value="1"/>
</dbReference>
<gene>
    <name evidence="2" type="ORF">BBRV_LOCUS40805</name>
</gene>
<protein>
    <recommendedName>
        <fullName evidence="1">BTB domain-containing protein</fullName>
    </recommendedName>
</protein>
<dbReference type="Pfam" id="PF00651">
    <property type="entry name" value="BTB"/>
    <property type="match status" value="1"/>
</dbReference>
<dbReference type="PANTHER" id="PTHR24413">
    <property type="entry name" value="SPECKLE-TYPE POZ PROTEIN"/>
    <property type="match status" value="1"/>
</dbReference>
<name>A0A6V7J3P5_9HYME</name>
<dbReference type="InterPro" id="IPR000210">
    <property type="entry name" value="BTB/POZ_dom"/>
</dbReference>
<sequence>MLEFIYTNNVENLGVSADKLIGAAQKYELPRLKAMCEDALSKALKPQNAADFLKLAELYEAPTLLDRVINFIAVHFSVVSKCRNYNDIKCPILLKRIALAIAERRC</sequence>
<evidence type="ECO:0000313" key="2">
    <source>
        <dbReference type="EMBL" id="CAD1546091.1"/>
    </source>
</evidence>
<dbReference type="SUPFAM" id="SSF54695">
    <property type="entry name" value="POZ domain"/>
    <property type="match status" value="1"/>
</dbReference>
<dbReference type="EMBL" id="CADCXW020000012">
    <property type="protein sequence ID" value="CAD1546091.1"/>
    <property type="molecule type" value="Genomic_DNA"/>
</dbReference>
<dbReference type="CDD" id="cd14733">
    <property type="entry name" value="BACK"/>
    <property type="match status" value="1"/>
</dbReference>
<evidence type="ECO:0000259" key="1">
    <source>
        <dbReference type="Pfam" id="PF00651"/>
    </source>
</evidence>
<proteinExistence type="predicted"/>